<reference evidence="2" key="1">
    <citation type="submission" date="2019-12" db="EMBL/GenBank/DDBJ databases">
        <title>Novel species isolated from a subtropical stream in China.</title>
        <authorList>
            <person name="Lu H."/>
        </authorList>
    </citation>
    <scope>NUCLEOTIDE SEQUENCE [LARGE SCALE GENOMIC DNA]</scope>
    <source>
        <strain evidence="2">FT81W</strain>
    </source>
</reference>
<dbReference type="InterPro" id="IPR019106">
    <property type="entry name" value="T4SS_TrbC"/>
</dbReference>
<evidence type="ECO:0000313" key="3">
    <source>
        <dbReference type="Proteomes" id="UP000447355"/>
    </source>
</evidence>
<dbReference type="Pfam" id="PF09673">
    <property type="entry name" value="TrbC_Ftype"/>
    <property type="match status" value="1"/>
</dbReference>
<dbReference type="AlphaFoldDB" id="A0A845GJ79"/>
<feature type="signal peptide" evidence="1">
    <location>
        <begin position="1"/>
        <end position="24"/>
    </location>
</feature>
<gene>
    <name evidence="2" type="ORF">GTP90_02405</name>
</gene>
<comment type="caution">
    <text evidence="2">The sequence shown here is derived from an EMBL/GenBank/DDBJ whole genome shotgun (WGS) entry which is preliminary data.</text>
</comment>
<sequence length="422" mass="47017">MSFSKFAVACLCASLLIGGGLAGAQTKEGSVSAADLTDLRWLEKSRKLINDASTIEVPPWLLQKDKVKKYEPVATQLYQQSAPIVGRAVTGTTVAAADPKVGAPGVPEDGRFTIFVSLSMPDDLLRDIVREASEHPAQAVVVFRGVEEGHSIDELITKMAGFIDPKSADAPRIEIDPNQFKRLKVEVVPFVSYYRKGHEYLARGVYGFDWMVRKADDGVEPAQDFGRFGSVYPVKEPDLVSELKRRWALLDKENLKREMVNNFWIQKSHDIASYLPDAVKTEVFEFDPTVTLTADIPNPNGGFLARAGDRINPAKVIPLRGRYIFFNGSKPAQVQLAKVLGKQALASGHPPMYMTSVIDPEKGWDDFHRIEDALDSPVNVLDRTLAERFKIERLPAMLYYENGKGWIKEYNAVQYLATEGRK</sequence>
<proteinExistence type="predicted"/>
<dbReference type="EMBL" id="WWCX01000001">
    <property type="protein sequence ID" value="MYM92709.1"/>
    <property type="molecule type" value="Genomic_DNA"/>
</dbReference>
<keyword evidence="1" id="KW-0732">Signal</keyword>
<protein>
    <recommendedName>
        <fullName evidence="4">Thioredoxin domain-containing protein</fullName>
    </recommendedName>
</protein>
<organism evidence="2 3">
    <name type="scientific">Duganella vulcania</name>
    <dbReference type="NCBI Taxonomy" id="2692166"/>
    <lineage>
        <taxon>Bacteria</taxon>
        <taxon>Pseudomonadati</taxon>
        <taxon>Pseudomonadota</taxon>
        <taxon>Betaproteobacteria</taxon>
        <taxon>Burkholderiales</taxon>
        <taxon>Oxalobacteraceae</taxon>
        <taxon>Telluria group</taxon>
        <taxon>Duganella</taxon>
    </lineage>
</organism>
<name>A0A845GJ79_9BURK</name>
<evidence type="ECO:0000256" key="1">
    <source>
        <dbReference type="SAM" id="SignalP"/>
    </source>
</evidence>
<evidence type="ECO:0008006" key="4">
    <source>
        <dbReference type="Google" id="ProtNLM"/>
    </source>
</evidence>
<accession>A0A845GJ79</accession>
<dbReference type="Proteomes" id="UP000447355">
    <property type="component" value="Unassembled WGS sequence"/>
</dbReference>
<evidence type="ECO:0000313" key="2">
    <source>
        <dbReference type="EMBL" id="MYM92709.1"/>
    </source>
</evidence>
<dbReference type="RefSeq" id="WP_161081967.1">
    <property type="nucleotide sequence ID" value="NZ_WWCX01000001.1"/>
</dbReference>
<feature type="chain" id="PRO_5033010744" description="Thioredoxin domain-containing protein" evidence="1">
    <location>
        <begin position="25"/>
        <end position="422"/>
    </location>
</feature>